<dbReference type="GO" id="GO:0003723">
    <property type="term" value="F:RNA binding"/>
    <property type="evidence" value="ECO:0007669"/>
    <property type="project" value="UniProtKB-KW"/>
</dbReference>
<dbReference type="GO" id="GO:0003968">
    <property type="term" value="F:RNA-directed RNA polymerase activity"/>
    <property type="evidence" value="ECO:0007669"/>
    <property type="project" value="UniProtKB-KW"/>
</dbReference>
<protein>
    <recommendedName>
        <fullName evidence="1">RNA-dependent RNA polymerase</fullName>
        <ecNumber evidence="1">2.7.7.48</ecNumber>
    </recommendedName>
</protein>
<feature type="region of interest" description="Disordered" evidence="2">
    <location>
        <begin position="1"/>
        <end position="45"/>
    </location>
</feature>
<dbReference type="OrthoDB" id="10055769at2759"/>
<dbReference type="AlphaFoldDB" id="A0A9P7N876"/>
<feature type="region of interest" description="Disordered" evidence="2">
    <location>
        <begin position="121"/>
        <end position="152"/>
    </location>
</feature>
<keyword evidence="1" id="KW-0696">RNA-directed RNA polymerase</keyword>
<dbReference type="Pfam" id="PF05183">
    <property type="entry name" value="RdRP"/>
    <property type="match status" value="1"/>
</dbReference>
<reference evidence="4" key="1">
    <citation type="journal article" date="2020" name="bioRxiv">
        <title>Whole genome comparisons of ergot fungi reveals the divergence and evolution of species within the genus Claviceps are the result of varying mechanisms driving genome evolution and host range expansion.</title>
        <authorList>
            <person name="Wyka S.A."/>
            <person name="Mondo S.J."/>
            <person name="Liu M."/>
            <person name="Dettman J."/>
            <person name="Nalam V."/>
            <person name="Broders K.D."/>
        </authorList>
    </citation>
    <scope>NUCLEOTIDE SEQUENCE</scope>
    <source>
        <strain evidence="4">CCC 602</strain>
    </source>
</reference>
<comment type="caution">
    <text evidence="4">The sequence shown here is derived from an EMBL/GenBank/DDBJ whole genome shotgun (WGS) entry which is preliminary data.</text>
</comment>
<dbReference type="GO" id="GO:0030422">
    <property type="term" value="P:siRNA processing"/>
    <property type="evidence" value="ECO:0007669"/>
    <property type="project" value="TreeGrafter"/>
</dbReference>
<evidence type="ECO:0000313" key="4">
    <source>
        <dbReference type="EMBL" id="KAG6001855.1"/>
    </source>
</evidence>
<dbReference type="Gene3D" id="1.10.8.790">
    <property type="entry name" value="RNA-dependent RNA polymerase, slab domain, helical subdomain-like"/>
    <property type="match status" value="1"/>
</dbReference>
<gene>
    <name evidence="4" type="ORF">E4U43_001221</name>
</gene>
<evidence type="ECO:0000259" key="3">
    <source>
        <dbReference type="Pfam" id="PF05183"/>
    </source>
</evidence>
<sequence>MERKRFSADNAHQPKRARCQSTSQHLSETYSKIDSIPSRSSPHFPIDKTVATVGERPKPTVISHVASTSYGPNLSFTSSTSDGTTTSRTTSSTAVWSNDSSFCTTGNLSFASSKNTSFSTDIASSPEESASDYHTSQEWLTDSDFDSEPSASSHQWEKRLKGVFPKFGNGNFNNAPLPVVWDITRCALHCGVKLDDIDIPYGDPKRWLHQATLRELLSQHGAFQGKHLPEPTSQKDWGNALDPSLSQHGAVRYSGELVPNQDVDGPLFTLKLNPLRTQSSHRLTRRFGCDRFLEISMPSMTDVKRATACPDDSIAEWWIKGDHYFLGRQWSTFFCKKDDAKSKKRRGAGGSLNFSWYTFTLFACNGDSFRTSPRGLLPPHEDARVLDRRVRVSLSEMIGWAIGDLKTTDQQVAKLFSRISLNLTNTTATVVLEKHQIYHCPEDIGKFPMNDGIGRISPSLAKKIASCLGLEDTPCVFQARFGSAKGMWVVDTQYTPPNIDERVDDWIVTYPSQRKWDCSYQDAHHCTLEVHSWPKEVKPASLNQQFILLLEAQAMKPRVMRELLAKYLRDRLQADLDELKNAMDHPLDLLYWLQRAGGSKTDTAGSQDDQQALLGGLPRRKEEQVAYLVDAGFIPNHCQFLQDLCRELGHQMAKTLETKMNIQVPCSAYLFMVVDFSSVLEENEVHVSFSTKFQVQGFSDTLLEDMDILVGRAPAHLPNDIQRVRVVSHPRLRHLKDVIVFSIKGERPLADKLSGGDYDGDKAWVCWDQAIVQNFRNAPSDPSQEVEPPKVAKFNLPMSQVRQEAQSEAEVCERLLYEGIMFNMQPSMLGRCTKYKEDYCRKLRSVSNPTIISMSLLLSLLVDQSKQGFIFTDEDWHALLKSWNLPKFLSDARIGAVGSGRKASVHVLDYLQSVAKDTVDATLTALKQYFDETRAHWFDADLTAKFNAYDEQYRSVQEWVQLRNRLRDDIDALSQQWFSRKGPDDANDTFVDSIKEYHGRWQKIQPPEELASSRFIQTLLWDGTKNPHSSIWELLKASCAMTRLKGSGGKFVWWMAGWQLCRLKQDMSDVRYAGVLPELYSARRVDKKVVARRQARRAGDEDGLLGDDVFDGEEDEDE</sequence>
<accession>A0A9P7N876</accession>
<dbReference type="Proteomes" id="UP000748025">
    <property type="component" value="Unassembled WGS sequence"/>
</dbReference>
<dbReference type="InterPro" id="IPR057596">
    <property type="entry name" value="RDRP_core"/>
</dbReference>
<feature type="compositionally biased region" description="Acidic residues" evidence="2">
    <location>
        <begin position="1101"/>
        <end position="1118"/>
    </location>
</feature>
<comment type="catalytic activity">
    <reaction evidence="1">
        <text>RNA(n) + a ribonucleoside 5'-triphosphate = RNA(n+1) + diphosphate</text>
        <dbReference type="Rhea" id="RHEA:21248"/>
        <dbReference type="Rhea" id="RHEA-COMP:14527"/>
        <dbReference type="Rhea" id="RHEA-COMP:17342"/>
        <dbReference type="ChEBI" id="CHEBI:33019"/>
        <dbReference type="ChEBI" id="CHEBI:61557"/>
        <dbReference type="ChEBI" id="CHEBI:140395"/>
        <dbReference type="EC" id="2.7.7.48"/>
    </reaction>
</comment>
<dbReference type="PANTHER" id="PTHR23079">
    <property type="entry name" value="RNA-DEPENDENT RNA POLYMERASE"/>
    <property type="match status" value="1"/>
</dbReference>
<feature type="domain" description="RDRP core" evidence="3">
    <location>
        <begin position="270"/>
        <end position="911"/>
    </location>
</feature>
<evidence type="ECO:0000256" key="1">
    <source>
        <dbReference type="RuleBase" id="RU363098"/>
    </source>
</evidence>
<dbReference type="GO" id="GO:0031380">
    <property type="term" value="C:nuclear RNA-directed RNA polymerase complex"/>
    <property type="evidence" value="ECO:0007669"/>
    <property type="project" value="TreeGrafter"/>
</dbReference>
<dbReference type="PANTHER" id="PTHR23079:SF14">
    <property type="entry name" value="RNA-DEPENDENT RNA POLYMERASE"/>
    <property type="match status" value="1"/>
</dbReference>
<keyword evidence="1" id="KW-0808">Transferase</keyword>
<feature type="compositionally biased region" description="Low complexity" evidence="2">
    <location>
        <begin position="75"/>
        <end position="92"/>
    </location>
</feature>
<dbReference type="EMBL" id="SRPW01001387">
    <property type="protein sequence ID" value="KAG6001855.1"/>
    <property type="molecule type" value="Genomic_DNA"/>
</dbReference>
<dbReference type="EC" id="2.7.7.48" evidence="1"/>
<feature type="compositionally biased region" description="Polar residues" evidence="2">
    <location>
        <begin position="121"/>
        <end position="140"/>
    </location>
</feature>
<keyword evidence="1" id="KW-0548">Nucleotidyltransferase</keyword>
<feature type="region of interest" description="Disordered" evidence="2">
    <location>
        <begin position="73"/>
        <end position="92"/>
    </location>
</feature>
<keyword evidence="5" id="KW-1185">Reference proteome</keyword>
<organism evidence="4 5">
    <name type="scientific">Claviceps pusilla</name>
    <dbReference type="NCBI Taxonomy" id="123648"/>
    <lineage>
        <taxon>Eukaryota</taxon>
        <taxon>Fungi</taxon>
        <taxon>Dikarya</taxon>
        <taxon>Ascomycota</taxon>
        <taxon>Pezizomycotina</taxon>
        <taxon>Sordariomycetes</taxon>
        <taxon>Hypocreomycetidae</taxon>
        <taxon>Hypocreales</taxon>
        <taxon>Clavicipitaceae</taxon>
        <taxon>Claviceps</taxon>
    </lineage>
</organism>
<evidence type="ECO:0000256" key="2">
    <source>
        <dbReference type="SAM" id="MobiDB-lite"/>
    </source>
</evidence>
<evidence type="ECO:0000313" key="5">
    <source>
        <dbReference type="Proteomes" id="UP000748025"/>
    </source>
</evidence>
<feature type="compositionally biased region" description="Polar residues" evidence="2">
    <location>
        <begin position="19"/>
        <end position="41"/>
    </location>
</feature>
<name>A0A9P7N876_9HYPO</name>
<dbReference type="InterPro" id="IPR007855">
    <property type="entry name" value="RDRP"/>
</dbReference>
<comment type="similarity">
    <text evidence="1">Belongs to the RdRP family.</text>
</comment>
<proteinExistence type="inferred from homology"/>
<feature type="region of interest" description="Disordered" evidence="2">
    <location>
        <begin position="1092"/>
        <end position="1118"/>
    </location>
</feature>
<keyword evidence="1" id="KW-0694">RNA-binding</keyword>